<dbReference type="RefSeq" id="WP_224037998.1">
    <property type="nucleotide sequence ID" value="NZ_AP024849.1"/>
</dbReference>
<reference evidence="2" key="1">
    <citation type="submission" date="2021-07" db="EMBL/GenBank/DDBJ databases">
        <title>Complete genome sequencing of a Clostridium isolate.</title>
        <authorList>
            <person name="Ueki A."/>
            <person name="Tonouchi A."/>
        </authorList>
    </citation>
    <scope>NUCLEOTIDE SEQUENCE [LARGE SCALE GENOMIC DNA]</scope>
    <source>
        <strain evidence="2">C5S11</strain>
    </source>
</reference>
<keyword evidence="2" id="KW-1185">Reference proteome</keyword>
<evidence type="ECO:0000313" key="1">
    <source>
        <dbReference type="EMBL" id="BCZ46524.1"/>
    </source>
</evidence>
<evidence type="ECO:0000313" key="2">
    <source>
        <dbReference type="Proteomes" id="UP000824633"/>
    </source>
</evidence>
<dbReference type="Proteomes" id="UP000824633">
    <property type="component" value="Chromosome"/>
</dbReference>
<gene>
    <name evidence="1" type="ORF">psyc5s11_25910</name>
</gene>
<protein>
    <submittedName>
        <fullName evidence="1">Uncharacterized protein</fullName>
    </submittedName>
</protein>
<accession>A0ABM7T5B4</accession>
<proteinExistence type="predicted"/>
<dbReference type="EMBL" id="AP024849">
    <property type="protein sequence ID" value="BCZ46524.1"/>
    <property type="molecule type" value="Genomic_DNA"/>
</dbReference>
<name>A0ABM7T5B4_9CLOT</name>
<organism evidence="1 2">
    <name type="scientific">Clostridium gelidum</name>
    <dbReference type="NCBI Taxonomy" id="704125"/>
    <lineage>
        <taxon>Bacteria</taxon>
        <taxon>Bacillati</taxon>
        <taxon>Bacillota</taxon>
        <taxon>Clostridia</taxon>
        <taxon>Eubacteriales</taxon>
        <taxon>Clostridiaceae</taxon>
        <taxon>Clostridium</taxon>
    </lineage>
</organism>
<sequence>MIKECKKGYDVNIRKFGIQTNVILPFANVNSDGTCSIKCITDKCELIDVCEYKDYIKD</sequence>